<dbReference type="Gene3D" id="3.40.1800.10">
    <property type="entry name" value="His-Me finger endonucleases"/>
    <property type="match status" value="1"/>
</dbReference>
<name>A0A345KXD3_9CAUD</name>
<accession>A0A345KXD3</accession>
<gene>
    <name evidence="2" type="primary">97</name>
    <name evidence="2" type="ORF">SEA_IHOP_97</name>
</gene>
<reference evidence="2 3" key="1">
    <citation type="submission" date="2018-06" db="EMBL/GenBank/DDBJ databases">
        <authorList>
            <person name="Brooks R."/>
            <person name="Doyle J."/>
            <person name="Lesko D."/>
            <person name="Lilley T."/>
            <person name="Milashouskas T."/>
            <person name="Struba A."/>
            <person name="vad der Schaaf J."/>
            <person name="Waite J."/>
            <person name="Zwirner C."/>
            <person name="Molloy S.D."/>
            <person name="Garlena R.A."/>
            <person name="Russell D.A."/>
            <person name="Pope W.H."/>
            <person name="Jacobs-Sera D."/>
            <person name="Hatfull G.F."/>
        </authorList>
    </citation>
    <scope>NUCLEOTIDE SEQUENCE [LARGE SCALE GENOMIC DNA]</scope>
</reference>
<dbReference type="SUPFAM" id="SSF54060">
    <property type="entry name" value="His-Me finger endonucleases"/>
    <property type="match status" value="1"/>
</dbReference>
<sequence length="187" mass="21036">MHRRKTSARLCERPECGQKSRGKRLCSKHLQREKAGIQSDDQLQYHARPGPNASGEHRCSQCRQWLPSDQFHKNKTYKWGLTPKCRTCQRFHRAASNYGVTVEFLKGLLAAQGCRCAGCGEPFMATEWHVDHDHSCCPGTKRSCGNCVRGLLCSGCNCALGFVRDSTARLLSLADYLHKHQKKASSE</sequence>
<dbReference type="Proteomes" id="UP000258318">
    <property type="component" value="Segment"/>
</dbReference>
<dbReference type="EMBL" id="MH513972">
    <property type="protein sequence ID" value="AXH47685.1"/>
    <property type="molecule type" value="Genomic_DNA"/>
</dbReference>
<protein>
    <submittedName>
        <fullName evidence="2">Endonuclease VII</fullName>
    </submittedName>
</protein>
<evidence type="ECO:0000313" key="2">
    <source>
        <dbReference type="EMBL" id="AXH47685.1"/>
    </source>
</evidence>
<dbReference type="Pfam" id="PF02945">
    <property type="entry name" value="Endonuclease_7"/>
    <property type="match status" value="1"/>
</dbReference>
<keyword evidence="2" id="KW-0540">Nuclease</keyword>
<keyword evidence="2" id="KW-0255">Endonuclease</keyword>
<evidence type="ECO:0000256" key="1">
    <source>
        <dbReference type="SAM" id="MobiDB-lite"/>
    </source>
</evidence>
<organism evidence="2 3">
    <name type="scientific">Mycobacterium phage IHOP</name>
    <dbReference type="NCBI Taxonomy" id="2250301"/>
    <lineage>
        <taxon>Viruses</taxon>
        <taxon>Duplodnaviria</taxon>
        <taxon>Heunggongvirae</taxon>
        <taxon>Uroviricota</taxon>
        <taxon>Caudoviricetes</taxon>
        <taxon>Kostyavirus</taxon>
        <taxon>Kostyavirus toto</taxon>
    </lineage>
</organism>
<dbReference type="InterPro" id="IPR044925">
    <property type="entry name" value="His-Me_finger_sf"/>
</dbReference>
<dbReference type="InterPro" id="IPR004211">
    <property type="entry name" value="Endonuclease_7"/>
</dbReference>
<dbReference type="InterPro" id="IPR038563">
    <property type="entry name" value="Endonuclease_7_sf"/>
</dbReference>
<evidence type="ECO:0000313" key="3">
    <source>
        <dbReference type="Proteomes" id="UP000258318"/>
    </source>
</evidence>
<keyword evidence="2" id="KW-0378">Hydrolase</keyword>
<dbReference type="GO" id="GO:0004519">
    <property type="term" value="F:endonuclease activity"/>
    <property type="evidence" value="ECO:0007669"/>
    <property type="project" value="UniProtKB-KW"/>
</dbReference>
<proteinExistence type="predicted"/>
<feature type="region of interest" description="Disordered" evidence="1">
    <location>
        <begin position="35"/>
        <end position="55"/>
    </location>
</feature>